<evidence type="ECO:0000256" key="7">
    <source>
        <dbReference type="SAM" id="MobiDB-lite"/>
    </source>
</evidence>
<dbReference type="InterPro" id="IPR050157">
    <property type="entry name" value="PSI_iron-sulfur_center"/>
</dbReference>
<dbReference type="GO" id="GO:0051539">
    <property type="term" value="F:4 iron, 4 sulfur cluster binding"/>
    <property type="evidence" value="ECO:0007669"/>
    <property type="project" value="UniProtKB-KW"/>
</dbReference>
<feature type="region of interest" description="Disordered" evidence="7">
    <location>
        <begin position="44"/>
        <end position="75"/>
    </location>
</feature>
<protein>
    <recommendedName>
        <fullName evidence="2">Ferredoxin</fullName>
    </recommendedName>
</protein>
<evidence type="ECO:0000259" key="8">
    <source>
        <dbReference type="PROSITE" id="PS51379"/>
    </source>
</evidence>
<dbReference type="InterPro" id="IPR017896">
    <property type="entry name" value="4Fe4S_Fe-S-bd"/>
</dbReference>
<reference evidence="9" key="1">
    <citation type="submission" date="2020-08" db="EMBL/GenBank/DDBJ databases">
        <authorList>
            <person name="Liu C."/>
            <person name="Sun Q."/>
        </authorList>
    </citation>
    <scope>NUCLEOTIDE SEQUENCE</scope>
    <source>
        <strain evidence="9">BX16</strain>
    </source>
</reference>
<dbReference type="EMBL" id="JACRWC010000066">
    <property type="protein sequence ID" value="MBC5999423.1"/>
    <property type="molecule type" value="Genomic_DNA"/>
</dbReference>
<proteinExistence type="predicted"/>
<evidence type="ECO:0000313" key="10">
    <source>
        <dbReference type="Proteomes" id="UP000644115"/>
    </source>
</evidence>
<keyword evidence="4" id="KW-0479">Metal-binding</keyword>
<feature type="domain" description="4Fe-4S ferredoxin-type" evidence="8">
    <location>
        <begin position="391"/>
        <end position="419"/>
    </location>
</feature>
<dbReference type="PROSITE" id="PS00198">
    <property type="entry name" value="4FE4S_FER_1"/>
    <property type="match status" value="2"/>
</dbReference>
<comment type="caution">
    <text evidence="9">The sequence shown here is derived from an EMBL/GenBank/DDBJ whole genome shotgun (WGS) entry which is preliminary data.</text>
</comment>
<evidence type="ECO:0000256" key="6">
    <source>
        <dbReference type="ARBA" id="ARBA00023014"/>
    </source>
</evidence>
<dbReference type="GO" id="GO:0046872">
    <property type="term" value="F:metal ion binding"/>
    <property type="evidence" value="ECO:0007669"/>
    <property type="project" value="UniProtKB-KW"/>
</dbReference>
<keyword evidence="5" id="KW-0408">Iron</keyword>
<evidence type="ECO:0000256" key="2">
    <source>
        <dbReference type="ARBA" id="ARBA00013529"/>
    </source>
</evidence>
<dbReference type="PANTHER" id="PTHR24960">
    <property type="entry name" value="PHOTOSYSTEM I IRON-SULFUR CENTER-RELATED"/>
    <property type="match status" value="1"/>
</dbReference>
<keyword evidence="6" id="KW-0411">Iron-sulfur</keyword>
<feature type="domain" description="4Fe-4S ferredoxin-type" evidence="8">
    <location>
        <begin position="359"/>
        <end position="390"/>
    </location>
</feature>
<dbReference type="Gene3D" id="3.30.70.20">
    <property type="match status" value="2"/>
</dbReference>
<evidence type="ECO:0000256" key="3">
    <source>
        <dbReference type="ARBA" id="ARBA00022485"/>
    </source>
</evidence>
<dbReference type="RefSeq" id="WP_249286860.1">
    <property type="nucleotide sequence ID" value="NZ_JACRWC010000066.1"/>
</dbReference>
<dbReference type="Pfam" id="PF13237">
    <property type="entry name" value="Fer4_10"/>
    <property type="match status" value="1"/>
</dbReference>
<keyword evidence="3" id="KW-0004">4Fe-4S</keyword>
<gene>
    <name evidence="9" type="ORF">H8876_05360</name>
</gene>
<dbReference type="InterPro" id="IPR017900">
    <property type="entry name" value="4Fe4S_Fe_S_CS"/>
</dbReference>
<feature type="compositionally biased region" description="Basic and acidic residues" evidence="7">
    <location>
        <begin position="51"/>
        <end position="64"/>
    </location>
</feature>
<dbReference type="Proteomes" id="UP000644115">
    <property type="component" value="Unassembled WGS sequence"/>
</dbReference>
<dbReference type="Pfam" id="PF04015">
    <property type="entry name" value="DUF362"/>
    <property type="match status" value="1"/>
</dbReference>
<evidence type="ECO:0000256" key="4">
    <source>
        <dbReference type="ARBA" id="ARBA00022723"/>
    </source>
</evidence>
<evidence type="ECO:0000256" key="5">
    <source>
        <dbReference type="ARBA" id="ARBA00023004"/>
    </source>
</evidence>
<evidence type="ECO:0000313" key="9">
    <source>
        <dbReference type="EMBL" id="MBC5999423.1"/>
    </source>
</evidence>
<organism evidence="9 10">
    <name type="scientific">Lentihominibacter faecis</name>
    <dbReference type="NCBI Taxonomy" id="2764712"/>
    <lineage>
        <taxon>Bacteria</taxon>
        <taxon>Bacillati</taxon>
        <taxon>Bacillota</taxon>
        <taxon>Clostridia</taxon>
        <taxon>Peptostreptococcales</taxon>
        <taxon>Anaerovoracaceae</taxon>
        <taxon>Lentihominibacter</taxon>
    </lineage>
</organism>
<comment type="function">
    <text evidence="1">Ferredoxins are iron-sulfur proteins that transfer electrons in a wide variety of metabolic reactions.</text>
</comment>
<dbReference type="InterPro" id="IPR007160">
    <property type="entry name" value="DUF362"/>
</dbReference>
<accession>A0A923SLN8</accession>
<keyword evidence="10" id="KW-1185">Reference proteome</keyword>
<dbReference type="AlphaFoldDB" id="A0A923SLN8"/>
<dbReference type="PROSITE" id="PS51379">
    <property type="entry name" value="4FE4S_FER_2"/>
    <property type="match status" value="2"/>
</dbReference>
<evidence type="ECO:0000256" key="1">
    <source>
        <dbReference type="ARBA" id="ARBA00003532"/>
    </source>
</evidence>
<name>A0A923SLN8_9FIRM</name>
<dbReference type="SUPFAM" id="SSF54862">
    <property type="entry name" value="4Fe-4S ferredoxins"/>
    <property type="match status" value="1"/>
</dbReference>
<sequence>MNNVKSKVALVRCFSYQQEEVEQALAKGLAFLGGFSNIFSAKPPAASSGDAADRSLTRDPEADRAGVMSGEPAGLPRRQITTESRLILKPNLLAKTDPDKACTTHPAVFHAVGKALQEAGYTNLKYGDSPGNPMIRVEKVAEECGIKQAADDLGIPMGDFEHGTQVGFAGRAADHFVLCNEVLAADGIINVCKMKTHQLERITGAMKNTFGCVFGINKGASHARFATAETFAKMIADLNLLVHPILHVMDGVVAMEGNGPQSGTPTPMNVLMLSTDPVALDAVFCHLVNLDPELVPTNVSGMEQGVGTFAEIEVLTEEGRMTPEEVGKKYGNKKFNVQRSKEFRGALKPVRFLKPFLEKKPVVKRKKCVGCGICVRACPVEGKAIEVSGGKAEYDYSKCIKCYCCQEMCPEEAITVKKSLLARIADRRWRL</sequence>